<dbReference type="Pfam" id="PF02737">
    <property type="entry name" value="3HCDH_N"/>
    <property type="match status" value="2"/>
</dbReference>
<dbReference type="Gene3D" id="1.10.1040.10">
    <property type="entry name" value="N-(1-d-carboxylethyl)-l-norvaline Dehydrogenase, domain 2"/>
    <property type="match status" value="2"/>
</dbReference>
<evidence type="ECO:0000313" key="6">
    <source>
        <dbReference type="EMBL" id="SOC52761.1"/>
    </source>
</evidence>
<sequence length="560" mass="58509">MREITTVGVIGLGTMGAGIVEVFARGGLDVVGVETTQEYADRGRAILQASTDRAVARGRLDEAGQAEILGRVTISTDLGDLAGADLVVEAVPEIMALKHEVFAKLDDIVAEDAVLASNTSSLSITQIAAPTRHPGRVVGLHFFNPAPVLKLVEVITTLRSEPAVVEAVVAVSERLGKKPVVVGDRAGFVANYLLFGYFTSALRMLEHGHVSREDLDTAMRVGAGLPMGPCTLMDLVGLDVCHHIGDVIYSHTRSSMHAPSPMLGRMVTSGLLGRKSGRGFYTYARPGGGQVVEDAQTPVPLEAPTLRTVGVVGAGEVAEELASRLEEGGYAVVHVPDAEDSAELARLAPAGLVIEAQELDTDVDDLADLEDGVELPGRDVDDLFAELGEITGPQTVLATVNAAAAVALGAISGRPERCVVLRVHAPTGNGQVVEIGRTSVTDEAALAMLRDVVTRLGAEPVVCRDRAGLVVDALLVPHLNDAVRMLDEGYASVSDIDTALQHGLGYPTGPFAMIDAIGADEVLAVCEELASGSSGLPRDAVEASPLLVEHVLLDRPFTGA</sequence>
<dbReference type="AlphaFoldDB" id="A0A285VJN6"/>
<dbReference type="InterPro" id="IPR013328">
    <property type="entry name" value="6PGD_dom2"/>
</dbReference>
<dbReference type="Gene3D" id="3.40.50.720">
    <property type="entry name" value="NAD(P)-binding Rossmann-like Domain"/>
    <property type="match status" value="2"/>
</dbReference>
<accession>A0A285VJN6</accession>
<dbReference type="InterPro" id="IPR008927">
    <property type="entry name" value="6-PGluconate_DH-like_C_sf"/>
</dbReference>
<dbReference type="GO" id="GO:0008691">
    <property type="term" value="F:3-hydroxybutyryl-CoA dehydrogenase activity"/>
    <property type="evidence" value="ECO:0007669"/>
    <property type="project" value="TreeGrafter"/>
</dbReference>
<evidence type="ECO:0000259" key="4">
    <source>
        <dbReference type="Pfam" id="PF00725"/>
    </source>
</evidence>
<dbReference type="Proteomes" id="UP000219688">
    <property type="component" value="Unassembled WGS sequence"/>
</dbReference>
<evidence type="ECO:0000256" key="2">
    <source>
        <dbReference type="ARBA" id="ARBA00009463"/>
    </source>
</evidence>
<evidence type="ECO:0000256" key="3">
    <source>
        <dbReference type="ARBA" id="ARBA00023002"/>
    </source>
</evidence>
<gene>
    <name evidence="6" type="ORF">SAMN05421879_101810</name>
</gene>
<feature type="domain" description="3-hydroxyacyl-CoA dehydrogenase NAD binding" evidence="5">
    <location>
        <begin position="6"/>
        <end position="184"/>
    </location>
</feature>
<feature type="domain" description="3-hydroxyacyl-CoA dehydrogenase C-terminal" evidence="4">
    <location>
        <begin position="468"/>
        <end position="550"/>
    </location>
</feature>
<evidence type="ECO:0000256" key="1">
    <source>
        <dbReference type="ARBA" id="ARBA00005086"/>
    </source>
</evidence>
<dbReference type="PANTHER" id="PTHR48075:SF9">
    <property type="entry name" value="3-HYDROXYBUTYRYL-COA DEHYDROGENASE"/>
    <property type="match status" value="1"/>
</dbReference>
<dbReference type="InterPro" id="IPR006108">
    <property type="entry name" value="3HC_DH_C"/>
</dbReference>
<dbReference type="EMBL" id="OBQK01000001">
    <property type="protein sequence ID" value="SOC52761.1"/>
    <property type="molecule type" value="Genomic_DNA"/>
</dbReference>
<dbReference type="NCBIfam" id="NF005875">
    <property type="entry name" value="PRK07819.1"/>
    <property type="match status" value="1"/>
</dbReference>
<reference evidence="7" key="1">
    <citation type="submission" date="2017-08" db="EMBL/GenBank/DDBJ databases">
        <authorList>
            <person name="Varghese N."/>
            <person name="Submissions S."/>
        </authorList>
    </citation>
    <scope>NUCLEOTIDE SEQUENCE [LARGE SCALE GENOMIC DNA]</scope>
    <source>
        <strain evidence="7">USBA17B2</strain>
    </source>
</reference>
<dbReference type="SUPFAM" id="SSF48179">
    <property type="entry name" value="6-phosphogluconate dehydrogenase C-terminal domain-like"/>
    <property type="match status" value="2"/>
</dbReference>
<keyword evidence="7" id="KW-1185">Reference proteome</keyword>
<protein>
    <submittedName>
        <fullName evidence="6">3-hydroxybutyryl-CoA dehydrogenase</fullName>
    </submittedName>
</protein>
<evidence type="ECO:0000259" key="5">
    <source>
        <dbReference type="Pfam" id="PF02737"/>
    </source>
</evidence>
<dbReference type="STRING" id="1122622.GCA_000421185_03203"/>
<dbReference type="SUPFAM" id="SSF51735">
    <property type="entry name" value="NAD(P)-binding Rossmann-fold domains"/>
    <property type="match status" value="2"/>
</dbReference>
<dbReference type="GO" id="GO:0070403">
    <property type="term" value="F:NAD+ binding"/>
    <property type="evidence" value="ECO:0007669"/>
    <property type="project" value="InterPro"/>
</dbReference>
<proteinExistence type="inferred from homology"/>
<dbReference type="PANTHER" id="PTHR48075">
    <property type="entry name" value="3-HYDROXYACYL-COA DEHYDROGENASE FAMILY PROTEIN"/>
    <property type="match status" value="1"/>
</dbReference>
<dbReference type="GO" id="GO:0006635">
    <property type="term" value="P:fatty acid beta-oxidation"/>
    <property type="evidence" value="ECO:0007669"/>
    <property type="project" value="TreeGrafter"/>
</dbReference>
<name>A0A285VJN6_9MICO</name>
<evidence type="ECO:0000313" key="7">
    <source>
        <dbReference type="Proteomes" id="UP000219688"/>
    </source>
</evidence>
<organism evidence="6 7">
    <name type="scientific">Ornithinimicrobium cerasi</name>
    <dbReference type="NCBI Taxonomy" id="2248773"/>
    <lineage>
        <taxon>Bacteria</taxon>
        <taxon>Bacillati</taxon>
        <taxon>Actinomycetota</taxon>
        <taxon>Actinomycetes</taxon>
        <taxon>Micrococcales</taxon>
        <taxon>Ornithinimicrobiaceae</taxon>
        <taxon>Ornithinimicrobium</taxon>
    </lineage>
</organism>
<keyword evidence="3" id="KW-0560">Oxidoreductase</keyword>
<comment type="pathway">
    <text evidence="1">Lipid metabolism; butanoate metabolism.</text>
</comment>
<feature type="domain" description="3-hydroxyacyl-CoA dehydrogenase C-terminal" evidence="4">
    <location>
        <begin position="187"/>
        <end position="283"/>
    </location>
</feature>
<dbReference type="Pfam" id="PF00725">
    <property type="entry name" value="3HCDH"/>
    <property type="match status" value="2"/>
</dbReference>
<dbReference type="InterPro" id="IPR006176">
    <property type="entry name" value="3-OHacyl-CoA_DH_NAD-bd"/>
</dbReference>
<dbReference type="FunFam" id="3.40.50.720:FF:000009">
    <property type="entry name" value="Fatty oxidation complex, alpha subunit"/>
    <property type="match status" value="1"/>
</dbReference>
<dbReference type="RefSeq" id="WP_097186934.1">
    <property type="nucleotide sequence ID" value="NZ_OBQK01000001.1"/>
</dbReference>
<comment type="similarity">
    <text evidence="2">Belongs to the 3-hydroxyacyl-CoA dehydrogenase family.</text>
</comment>
<feature type="domain" description="3-hydroxyacyl-CoA dehydrogenase NAD binding" evidence="5">
    <location>
        <begin position="382"/>
        <end position="465"/>
    </location>
</feature>
<dbReference type="InterPro" id="IPR036291">
    <property type="entry name" value="NAD(P)-bd_dom_sf"/>
</dbReference>